<dbReference type="OrthoDB" id="975949at2"/>
<gene>
    <name evidence="2" type="ORF">NH26_18240</name>
</gene>
<evidence type="ECO:0000313" key="2">
    <source>
        <dbReference type="EMBL" id="OHX68146.1"/>
    </source>
</evidence>
<evidence type="ECO:0000313" key="3">
    <source>
        <dbReference type="Proteomes" id="UP000179797"/>
    </source>
</evidence>
<dbReference type="InterPro" id="IPR000073">
    <property type="entry name" value="AB_hydrolase_1"/>
</dbReference>
<comment type="caution">
    <text evidence="2">The sequence shown here is derived from an EMBL/GenBank/DDBJ whole genome shotgun (WGS) entry which is preliminary data.</text>
</comment>
<dbReference type="STRING" id="915059.NH26_18240"/>
<dbReference type="EMBL" id="JRYR02000001">
    <property type="protein sequence ID" value="OHX68146.1"/>
    <property type="molecule type" value="Genomic_DNA"/>
</dbReference>
<protein>
    <recommendedName>
        <fullName evidence="1">AB hydrolase-1 domain-containing protein</fullName>
    </recommendedName>
</protein>
<feature type="domain" description="AB hydrolase-1" evidence="1">
    <location>
        <begin position="24"/>
        <end position="255"/>
    </location>
</feature>
<dbReference type="InterPro" id="IPR029058">
    <property type="entry name" value="AB_hydrolase_fold"/>
</dbReference>
<name>A0A1S1Z4D5_FLAPC</name>
<accession>A0A1S1Z4D5</accession>
<dbReference type="RefSeq" id="WP_044223331.1">
    <property type="nucleotide sequence ID" value="NZ_JRYR02000001.1"/>
</dbReference>
<dbReference type="Pfam" id="PF00561">
    <property type="entry name" value="Abhydrolase_1"/>
    <property type="match status" value="1"/>
</dbReference>
<evidence type="ECO:0000259" key="1">
    <source>
        <dbReference type="Pfam" id="PF00561"/>
    </source>
</evidence>
<dbReference type="Proteomes" id="UP000179797">
    <property type="component" value="Unassembled WGS sequence"/>
</dbReference>
<organism evidence="2 3">
    <name type="scientific">Flammeovirga pacifica</name>
    <dbReference type="NCBI Taxonomy" id="915059"/>
    <lineage>
        <taxon>Bacteria</taxon>
        <taxon>Pseudomonadati</taxon>
        <taxon>Bacteroidota</taxon>
        <taxon>Cytophagia</taxon>
        <taxon>Cytophagales</taxon>
        <taxon>Flammeovirgaceae</taxon>
        <taxon>Flammeovirga</taxon>
    </lineage>
</organism>
<dbReference type="Gene3D" id="3.40.50.1820">
    <property type="entry name" value="alpha/beta hydrolase"/>
    <property type="match status" value="1"/>
</dbReference>
<reference evidence="2 3" key="1">
    <citation type="journal article" date="2012" name="Int. J. Syst. Evol. Microbiol.">
        <title>Flammeovirga pacifica sp. nov., isolated from deep-sea sediment.</title>
        <authorList>
            <person name="Xu H."/>
            <person name="Fu Y."/>
            <person name="Yang N."/>
            <person name="Ding Z."/>
            <person name="Lai Q."/>
            <person name="Zeng R."/>
        </authorList>
    </citation>
    <scope>NUCLEOTIDE SEQUENCE [LARGE SCALE GENOMIC DNA]</scope>
    <source>
        <strain evidence="3">DSM 24597 / LMG 26175 / WPAGA1</strain>
    </source>
</reference>
<sequence>MFYFSQNIKENFKGFNVIGSGKKLLVCFHGYGQTSDVFSPISKLTDEYTILSISLPYHSGNDLFDKSLSTNYPLTVYHYILHFARVNHFKSWQLCGFSIGARLALFSYKQNPKKCDTLFLVAPDGVGKNYYFPALTHKFINPVFKYIMSKNRLLTRIISSIKSIHLISPHLAQFALNSVDSKEKSKKIAKTWIALRKARISNKKFKKLLHKHHTPFYLVSGVSDRVISESRLQKFTALMEEKHLIRLKGNHFTVLQSFFSWLVTNK</sequence>
<keyword evidence="3" id="KW-1185">Reference proteome</keyword>
<proteinExistence type="predicted"/>
<dbReference type="SUPFAM" id="SSF53474">
    <property type="entry name" value="alpha/beta-Hydrolases"/>
    <property type="match status" value="1"/>
</dbReference>
<dbReference type="AlphaFoldDB" id="A0A1S1Z4D5"/>